<evidence type="ECO:0000256" key="5">
    <source>
        <dbReference type="ARBA" id="ARBA00022598"/>
    </source>
</evidence>
<dbReference type="GO" id="GO:0006730">
    <property type="term" value="P:one-carbon metabolic process"/>
    <property type="evidence" value="ECO:0007669"/>
    <property type="project" value="UniProtKB-KW"/>
</dbReference>
<dbReference type="InterPro" id="IPR036615">
    <property type="entry name" value="Mur_ligase_C_dom_sf"/>
</dbReference>
<dbReference type="GO" id="GO:0004326">
    <property type="term" value="F:tetrahydrofolylpolyglutamate synthase activity"/>
    <property type="evidence" value="ECO:0007669"/>
    <property type="project" value="UniProtKB-EC"/>
</dbReference>
<evidence type="ECO:0000313" key="13">
    <source>
        <dbReference type="EMBL" id="CRZ03451.1"/>
    </source>
</evidence>
<evidence type="ECO:0000256" key="11">
    <source>
        <dbReference type="ARBA" id="ARBA00030876"/>
    </source>
</evidence>
<comment type="catalytic activity">
    <reaction evidence="12">
        <text>(6S)-5,6,7,8-tetrahydrofolyl-(gamma-L-Glu)(n) + L-glutamate + ATP = (6S)-5,6,7,8-tetrahydrofolyl-(gamma-L-Glu)(n+1) + ADP + phosphate + H(+)</text>
        <dbReference type="Rhea" id="RHEA:10580"/>
        <dbReference type="Rhea" id="RHEA-COMP:14738"/>
        <dbReference type="Rhea" id="RHEA-COMP:14740"/>
        <dbReference type="ChEBI" id="CHEBI:15378"/>
        <dbReference type="ChEBI" id="CHEBI:29985"/>
        <dbReference type="ChEBI" id="CHEBI:30616"/>
        <dbReference type="ChEBI" id="CHEBI:43474"/>
        <dbReference type="ChEBI" id="CHEBI:141005"/>
        <dbReference type="ChEBI" id="CHEBI:456216"/>
        <dbReference type="EC" id="6.3.2.17"/>
    </reaction>
</comment>
<dbReference type="PANTHER" id="PTHR11136">
    <property type="entry name" value="FOLYLPOLYGLUTAMATE SYNTHASE-RELATED"/>
    <property type="match status" value="1"/>
</dbReference>
<dbReference type="GO" id="GO:0046872">
    <property type="term" value="F:metal ion binding"/>
    <property type="evidence" value="ECO:0007669"/>
    <property type="project" value="UniProtKB-KW"/>
</dbReference>
<proteinExistence type="inferred from homology"/>
<dbReference type="InterPro" id="IPR001645">
    <property type="entry name" value="Folylpolyglutamate_synth"/>
</dbReference>
<dbReference type="SUPFAM" id="SSF53623">
    <property type="entry name" value="MurD-like peptide ligases, catalytic domain"/>
    <property type="match status" value="1"/>
</dbReference>
<dbReference type="GO" id="GO:0005829">
    <property type="term" value="C:cytosol"/>
    <property type="evidence" value="ECO:0007669"/>
    <property type="project" value="TreeGrafter"/>
</dbReference>
<evidence type="ECO:0000256" key="6">
    <source>
        <dbReference type="ARBA" id="ARBA00022723"/>
    </source>
</evidence>
<dbReference type="EC" id="6.3.2.17" evidence="3"/>
<dbReference type="NCBIfam" id="TIGR01499">
    <property type="entry name" value="folC"/>
    <property type="match status" value="1"/>
</dbReference>
<keyword evidence="6" id="KW-0479">Metal-binding</keyword>
<keyword evidence="7" id="KW-0547">Nucleotide-binding</keyword>
<evidence type="ECO:0000256" key="2">
    <source>
        <dbReference type="ARBA" id="ARBA00008276"/>
    </source>
</evidence>
<dbReference type="UniPathway" id="UPA00850"/>
<protein>
    <recommendedName>
        <fullName evidence="3">tetrahydrofolate synthase</fullName>
        <ecNumber evidence="3">6.3.2.17</ecNumber>
    </recommendedName>
    <alternativeName>
        <fullName evidence="11">Folylpoly-gamma-glutamate synthetase</fullName>
    </alternativeName>
    <alternativeName>
        <fullName evidence="10">Tetrahydrofolylpolyglutamate synthase</fullName>
    </alternativeName>
</protein>
<comment type="pathway">
    <text evidence="1">Cofactor biosynthesis; tetrahydrofolylpolyglutamate biosynthesis.</text>
</comment>
<keyword evidence="5" id="KW-0436">Ligase</keyword>
<evidence type="ECO:0000256" key="12">
    <source>
        <dbReference type="ARBA" id="ARBA00047493"/>
    </source>
</evidence>
<reference evidence="13" key="1">
    <citation type="submission" date="2015-04" db="EMBL/GenBank/DDBJ databases">
        <title>The genome sequence of the plant pathogenic Rhizarian Plasmodiophora brassicae reveals insights in its biotrophic life cycle and the origin of chitin synthesis.</title>
        <authorList>
            <person name="Schwelm A."/>
            <person name="Fogelqvist J."/>
            <person name="Knaust A."/>
            <person name="Julke S."/>
            <person name="Lilja T."/>
            <person name="Dhandapani V."/>
            <person name="Bonilla-Rosso G."/>
            <person name="Karlsson M."/>
            <person name="Shevchenko A."/>
            <person name="Choi S.R."/>
            <person name="Kim H.G."/>
            <person name="Park J.Y."/>
            <person name="Lim Y.P."/>
            <person name="Ludwig-Muller J."/>
            <person name="Dixelius C."/>
        </authorList>
    </citation>
    <scope>NUCLEOTIDE SEQUENCE</scope>
    <source>
        <tissue evidence="13">Potato root galls</tissue>
    </source>
</reference>
<comment type="similarity">
    <text evidence="2">Belongs to the folylpolyglutamate synthase family.</text>
</comment>
<dbReference type="PANTHER" id="PTHR11136:SF5">
    <property type="entry name" value="FOLYLPOLYGLUTAMATE SYNTHASE, MITOCHONDRIAL"/>
    <property type="match status" value="1"/>
</dbReference>
<evidence type="ECO:0000256" key="10">
    <source>
        <dbReference type="ARBA" id="ARBA00030592"/>
    </source>
</evidence>
<dbReference type="SUPFAM" id="SSF53244">
    <property type="entry name" value="MurD-like peptide ligases, peptide-binding domain"/>
    <property type="match status" value="1"/>
</dbReference>
<evidence type="ECO:0000256" key="8">
    <source>
        <dbReference type="ARBA" id="ARBA00022840"/>
    </source>
</evidence>
<dbReference type="GO" id="GO:0005739">
    <property type="term" value="C:mitochondrion"/>
    <property type="evidence" value="ECO:0007669"/>
    <property type="project" value="TreeGrafter"/>
</dbReference>
<dbReference type="GO" id="GO:0005524">
    <property type="term" value="F:ATP binding"/>
    <property type="evidence" value="ECO:0007669"/>
    <property type="project" value="UniProtKB-KW"/>
</dbReference>
<evidence type="ECO:0000256" key="3">
    <source>
        <dbReference type="ARBA" id="ARBA00013025"/>
    </source>
</evidence>
<evidence type="ECO:0000256" key="1">
    <source>
        <dbReference type="ARBA" id="ARBA00005150"/>
    </source>
</evidence>
<evidence type="ECO:0000256" key="4">
    <source>
        <dbReference type="ARBA" id="ARBA00022563"/>
    </source>
</evidence>
<name>A0A0H5QPW4_9EUKA</name>
<dbReference type="PROSITE" id="PS01012">
    <property type="entry name" value="FOLYLPOLYGLU_SYNT_2"/>
    <property type="match status" value="1"/>
</dbReference>
<keyword evidence="8" id="KW-0067">ATP-binding</keyword>
<dbReference type="InterPro" id="IPR018109">
    <property type="entry name" value="Folylpolyglutamate_synth_CS"/>
</dbReference>
<dbReference type="Gene3D" id="3.90.190.20">
    <property type="entry name" value="Mur ligase, C-terminal domain"/>
    <property type="match status" value="1"/>
</dbReference>
<organism evidence="13">
    <name type="scientific">Spongospora subterranea</name>
    <dbReference type="NCBI Taxonomy" id="70186"/>
    <lineage>
        <taxon>Eukaryota</taxon>
        <taxon>Sar</taxon>
        <taxon>Rhizaria</taxon>
        <taxon>Endomyxa</taxon>
        <taxon>Phytomyxea</taxon>
        <taxon>Plasmodiophorida</taxon>
        <taxon>Plasmodiophoridae</taxon>
        <taxon>Spongospora</taxon>
    </lineage>
</organism>
<evidence type="ECO:0000256" key="7">
    <source>
        <dbReference type="ARBA" id="ARBA00022741"/>
    </source>
</evidence>
<keyword evidence="4" id="KW-0554">One-carbon metabolism</keyword>
<evidence type="ECO:0000256" key="9">
    <source>
        <dbReference type="ARBA" id="ARBA00022842"/>
    </source>
</evidence>
<sequence>MASAILSLQSTGAELMSRHLSKTSAVVETRSYLRRLQLDVNRLKVVHVAGTKGKGSVSAFTDALIRSGDVPSLQRPLRTGLFTSPHLRDVRERIRIDGRILPMPDFEKRFWHVFNRLYETRHQCGDSPPMPGFFRFFTVLAVDMFLSHEVDVAIFEVGIGGLLDPTNVIESPLVCGISSIGLDHCEILGYTIASIAAQKAGIIKRHCPVVTCPQSPDAMTAIREKANSEEADLTVVSPLNSSYALGISGDHQRYNAAIAVELAKTVFRHYNREVCHSSFLKSRSTMRALRDCKWPGRCQTLPLLPNLTLFIDGAHTVDSCHACGNWFTSHSDPKAVNILVFNCCHSRNPNLLLRALNIHEKKEFAYFFSCPFQQSRPSLANMPSVMELTGQPHNEHFANSELRWQSTITSVWEHIYTSQKIKKCETKTLLNIAAVISSLKEIASSDPSKQYDVLVTGSLYLAGDVLDAINFHIE</sequence>
<accession>A0A0H5QPW4</accession>
<keyword evidence="9" id="KW-0460">Magnesium</keyword>
<dbReference type="AlphaFoldDB" id="A0A0H5QPW4"/>
<dbReference type="EMBL" id="HACM01003009">
    <property type="protein sequence ID" value="CRZ03451.1"/>
    <property type="molecule type" value="Transcribed_RNA"/>
</dbReference>
<dbReference type="InterPro" id="IPR036565">
    <property type="entry name" value="Mur-like_cat_sf"/>
</dbReference>
<dbReference type="Gene3D" id="3.40.1190.10">
    <property type="entry name" value="Mur-like, catalytic domain"/>
    <property type="match status" value="1"/>
</dbReference>